<dbReference type="WBParaSite" id="MBELARI_LOCUS4676">
    <property type="protein sequence ID" value="MBELARI_LOCUS4676"/>
    <property type="gene ID" value="MBELARI_LOCUS4676"/>
</dbReference>
<protein>
    <submittedName>
        <fullName evidence="5">Ribonuclease H2 subunit B wHTH domain-containing protein</fullName>
    </submittedName>
</protein>
<reference evidence="5" key="1">
    <citation type="submission" date="2024-02" db="UniProtKB">
        <authorList>
            <consortium name="WormBaseParasite"/>
        </authorList>
    </citation>
    <scope>IDENTIFICATION</scope>
</reference>
<proteinExistence type="inferred from homology"/>
<dbReference type="InterPro" id="IPR019024">
    <property type="entry name" value="RNase_H2_suB_wHTH"/>
</dbReference>
<dbReference type="Gene3D" id="2.20.25.530">
    <property type="match status" value="1"/>
</dbReference>
<dbReference type="Pfam" id="PF09468">
    <property type="entry name" value="RNase_H2-Ydr279"/>
    <property type="match status" value="1"/>
</dbReference>
<evidence type="ECO:0000256" key="1">
    <source>
        <dbReference type="ARBA" id="ARBA00009823"/>
    </source>
</evidence>
<comment type="similarity">
    <text evidence="1">Belongs to the RNase H2 subunit B family.</text>
</comment>
<keyword evidence="4" id="KW-1185">Reference proteome</keyword>
<feature type="domain" description="Ribonuclease H2 subunit B wHTH" evidence="3">
    <location>
        <begin position="110"/>
        <end position="200"/>
    </location>
</feature>
<dbReference type="PANTHER" id="PTHR13383">
    <property type="entry name" value="RIBONUCLEASE H2 SUBUNIT B"/>
    <property type="match status" value="1"/>
</dbReference>
<dbReference type="PANTHER" id="PTHR13383:SF11">
    <property type="entry name" value="RIBONUCLEASE H2 SUBUNIT B"/>
    <property type="match status" value="1"/>
</dbReference>
<evidence type="ECO:0000313" key="4">
    <source>
        <dbReference type="Proteomes" id="UP000887575"/>
    </source>
</evidence>
<dbReference type="GO" id="GO:0006401">
    <property type="term" value="P:RNA catabolic process"/>
    <property type="evidence" value="ECO:0007669"/>
    <property type="project" value="TreeGrafter"/>
</dbReference>
<evidence type="ECO:0000259" key="3">
    <source>
        <dbReference type="Pfam" id="PF09468"/>
    </source>
</evidence>
<dbReference type="Proteomes" id="UP000887575">
    <property type="component" value="Unassembled WGS sequence"/>
</dbReference>
<dbReference type="GO" id="GO:0032299">
    <property type="term" value="C:ribonuclease H2 complex"/>
    <property type="evidence" value="ECO:0007669"/>
    <property type="project" value="InterPro"/>
</dbReference>
<dbReference type="InterPro" id="IPR040456">
    <property type="entry name" value="RNase_H2_suB"/>
</dbReference>
<sequence>MAPPRTSRRNKVDEEDSMDCADIELDTKGIPASQPSFDRKFLVAKVETVANSFFYKVRHPKFNTGVVYRMSSTLCEEIILSGEEHRSFFYGESVVKDGAFRLCAPVHPLFLAIPYFFKKSSRFEELGEILCDDELPAISLLATNEQFIRTVDLIADSKEIGDDKVFRFNKERAIQWLSGRFNRLQKALVENTSLHKSIIENKEVLDRYTFAVLCDNLPTEVATILKAELEITDPPIEEVLDQNSFKRKSEVMSEEWENIKPAAKKTPKVSVAQKQLKEASKGTKSISSFFGKK</sequence>
<dbReference type="Gene3D" id="1.10.20.120">
    <property type="match status" value="1"/>
</dbReference>
<comment type="subunit">
    <text evidence="2">The RNase H2 complex is a heterotrimer composed of the catalytic subunit RNASEH2A and the non-catalytic subunits RNASEH2B and RNASEH2C.</text>
</comment>
<name>A0AAF3FCK8_9BILA</name>
<dbReference type="AlphaFoldDB" id="A0AAF3FCK8"/>
<evidence type="ECO:0000313" key="5">
    <source>
        <dbReference type="WBParaSite" id="MBELARI_LOCUS4676"/>
    </source>
</evidence>
<accession>A0AAF3FCK8</accession>
<dbReference type="GO" id="GO:0005654">
    <property type="term" value="C:nucleoplasm"/>
    <property type="evidence" value="ECO:0007669"/>
    <property type="project" value="TreeGrafter"/>
</dbReference>
<organism evidence="4 5">
    <name type="scientific">Mesorhabditis belari</name>
    <dbReference type="NCBI Taxonomy" id="2138241"/>
    <lineage>
        <taxon>Eukaryota</taxon>
        <taxon>Metazoa</taxon>
        <taxon>Ecdysozoa</taxon>
        <taxon>Nematoda</taxon>
        <taxon>Chromadorea</taxon>
        <taxon>Rhabditida</taxon>
        <taxon>Rhabditina</taxon>
        <taxon>Rhabditomorpha</taxon>
        <taxon>Rhabditoidea</taxon>
        <taxon>Rhabditidae</taxon>
        <taxon>Mesorhabditinae</taxon>
        <taxon>Mesorhabditis</taxon>
    </lineage>
</organism>
<evidence type="ECO:0000256" key="2">
    <source>
        <dbReference type="ARBA" id="ARBA00011277"/>
    </source>
</evidence>